<keyword evidence="2" id="KW-1185">Reference proteome</keyword>
<dbReference type="EMBL" id="AZGZ01000005">
    <property type="protein sequence ID" value="KZZ95165.1"/>
    <property type="molecule type" value="Genomic_DNA"/>
</dbReference>
<evidence type="ECO:0000313" key="1">
    <source>
        <dbReference type="EMBL" id="KZZ95165.1"/>
    </source>
</evidence>
<dbReference type="VEuPathDB" id="FungiDB:AAP_01653"/>
<organism evidence="1 2">
    <name type="scientific">Ascosphaera apis ARSEF 7405</name>
    <dbReference type="NCBI Taxonomy" id="392613"/>
    <lineage>
        <taxon>Eukaryota</taxon>
        <taxon>Fungi</taxon>
        <taxon>Dikarya</taxon>
        <taxon>Ascomycota</taxon>
        <taxon>Pezizomycotina</taxon>
        <taxon>Eurotiomycetes</taxon>
        <taxon>Eurotiomycetidae</taxon>
        <taxon>Onygenales</taxon>
        <taxon>Ascosphaeraceae</taxon>
        <taxon>Ascosphaera</taxon>
    </lineage>
</organism>
<sequence>MGSSALTKHGAPLLDTHLPSRPQLTFYPSYCYRASPTYGAWVKIRAADLYRLTTRAGDDNSGVTLQVNCAKRKTVTPAVQQEVHSEDDDKIGFAAVAHQYATPSTTRPLATSHHVTASTSSPIDISSLQPCTRVKVKGILYTLPISKYTPPSINRTEAMNVMILPSNPLPPRERFRYILNLDRFQILPDLASELRFWNERTSMLTEILCLPWHLTQEEVRSLKEVAEEEAYKRQNRAARLSASQRLRAERARRKVERDEAKLRKRWLKEEVLRKAEDERVRRLNQAFQERLMSQRSRNGSAGR</sequence>
<protein>
    <submittedName>
        <fullName evidence="1">OB-fold nucleic acid binding domain protein</fullName>
    </submittedName>
</protein>
<dbReference type="Proteomes" id="UP000242877">
    <property type="component" value="Unassembled WGS sequence"/>
</dbReference>
<accession>A0A168BDL5</accession>
<dbReference type="AlphaFoldDB" id="A0A168BDL5"/>
<gene>
    <name evidence="1" type="ORF">AAP_01653</name>
</gene>
<name>A0A168BDL5_9EURO</name>
<reference evidence="1 2" key="1">
    <citation type="journal article" date="2016" name="Genome Biol. Evol.">
        <title>Divergent and convergent evolution of fungal pathogenicity.</title>
        <authorList>
            <person name="Shang Y."/>
            <person name="Xiao G."/>
            <person name="Zheng P."/>
            <person name="Cen K."/>
            <person name="Zhan S."/>
            <person name="Wang C."/>
        </authorList>
    </citation>
    <scope>NUCLEOTIDE SEQUENCE [LARGE SCALE GENOMIC DNA]</scope>
    <source>
        <strain evidence="1 2">ARSEF 7405</strain>
    </source>
</reference>
<evidence type="ECO:0000313" key="2">
    <source>
        <dbReference type="Proteomes" id="UP000242877"/>
    </source>
</evidence>
<comment type="caution">
    <text evidence="1">The sequence shown here is derived from an EMBL/GenBank/DDBJ whole genome shotgun (WGS) entry which is preliminary data.</text>
</comment>
<proteinExistence type="predicted"/>
<dbReference type="OrthoDB" id="77828at2759"/>